<reference evidence="3" key="2">
    <citation type="submission" date="2015-01" db="EMBL/GenBank/DDBJ databases">
        <title>Evolutionary Origins and Diversification of the Mycorrhizal Mutualists.</title>
        <authorList>
            <consortium name="DOE Joint Genome Institute"/>
            <consortium name="Mycorrhizal Genomics Consortium"/>
            <person name="Kohler A."/>
            <person name="Kuo A."/>
            <person name="Nagy L.G."/>
            <person name="Floudas D."/>
            <person name="Copeland A."/>
            <person name="Barry K.W."/>
            <person name="Cichocki N."/>
            <person name="Veneault-Fourrey C."/>
            <person name="LaButti K."/>
            <person name="Lindquist E.A."/>
            <person name="Lipzen A."/>
            <person name="Lundell T."/>
            <person name="Morin E."/>
            <person name="Murat C."/>
            <person name="Riley R."/>
            <person name="Ohm R."/>
            <person name="Sun H."/>
            <person name="Tunlid A."/>
            <person name="Henrissat B."/>
            <person name="Grigoriev I.V."/>
            <person name="Hibbett D.S."/>
            <person name="Martin F."/>
        </authorList>
    </citation>
    <scope>NUCLEOTIDE SEQUENCE [LARGE SCALE GENOMIC DNA]</scope>
    <source>
        <strain evidence="3">Foug A</strain>
    </source>
</reference>
<evidence type="ECO:0000313" key="3">
    <source>
        <dbReference type="Proteomes" id="UP000053989"/>
    </source>
</evidence>
<gene>
    <name evidence="2" type="ORF">SCLCIDRAFT_1207824</name>
</gene>
<dbReference type="Proteomes" id="UP000053989">
    <property type="component" value="Unassembled WGS sequence"/>
</dbReference>
<accession>A0A0C3E9J0</accession>
<organism evidence="2 3">
    <name type="scientific">Scleroderma citrinum Foug A</name>
    <dbReference type="NCBI Taxonomy" id="1036808"/>
    <lineage>
        <taxon>Eukaryota</taxon>
        <taxon>Fungi</taxon>
        <taxon>Dikarya</taxon>
        <taxon>Basidiomycota</taxon>
        <taxon>Agaricomycotina</taxon>
        <taxon>Agaricomycetes</taxon>
        <taxon>Agaricomycetidae</taxon>
        <taxon>Boletales</taxon>
        <taxon>Sclerodermatineae</taxon>
        <taxon>Sclerodermataceae</taxon>
        <taxon>Scleroderma</taxon>
    </lineage>
</organism>
<reference evidence="2 3" key="1">
    <citation type="submission" date="2014-04" db="EMBL/GenBank/DDBJ databases">
        <authorList>
            <consortium name="DOE Joint Genome Institute"/>
            <person name="Kuo A."/>
            <person name="Kohler A."/>
            <person name="Nagy L.G."/>
            <person name="Floudas D."/>
            <person name="Copeland A."/>
            <person name="Barry K.W."/>
            <person name="Cichocki N."/>
            <person name="Veneault-Fourrey C."/>
            <person name="LaButti K."/>
            <person name="Lindquist E.A."/>
            <person name="Lipzen A."/>
            <person name="Lundell T."/>
            <person name="Morin E."/>
            <person name="Murat C."/>
            <person name="Sun H."/>
            <person name="Tunlid A."/>
            <person name="Henrissat B."/>
            <person name="Grigoriev I.V."/>
            <person name="Hibbett D.S."/>
            <person name="Martin F."/>
            <person name="Nordberg H.P."/>
            <person name="Cantor M.N."/>
            <person name="Hua S.X."/>
        </authorList>
    </citation>
    <scope>NUCLEOTIDE SEQUENCE [LARGE SCALE GENOMIC DNA]</scope>
    <source>
        <strain evidence="2 3">Foug A</strain>
    </source>
</reference>
<feature type="region of interest" description="Disordered" evidence="1">
    <location>
        <begin position="41"/>
        <end position="63"/>
    </location>
</feature>
<feature type="compositionally biased region" description="Polar residues" evidence="1">
    <location>
        <begin position="53"/>
        <end position="63"/>
    </location>
</feature>
<sequence>MIYPEVSSSTPRTLAIVFTTVSSFVFRSYLSNQDAKDDLNLLGADSQGGQGRTGSQFAAQGHM</sequence>
<proteinExistence type="predicted"/>
<dbReference type="EMBL" id="KN822006">
    <property type="protein sequence ID" value="KIM69415.1"/>
    <property type="molecule type" value="Genomic_DNA"/>
</dbReference>
<protein>
    <submittedName>
        <fullName evidence="2">Uncharacterized protein</fullName>
    </submittedName>
</protein>
<dbReference type="AlphaFoldDB" id="A0A0C3E9J0"/>
<dbReference type="InParanoid" id="A0A0C3E9J0"/>
<evidence type="ECO:0000313" key="2">
    <source>
        <dbReference type="EMBL" id="KIM69415.1"/>
    </source>
</evidence>
<name>A0A0C3E9J0_9AGAM</name>
<evidence type="ECO:0000256" key="1">
    <source>
        <dbReference type="SAM" id="MobiDB-lite"/>
    </source>
</evidence>
<keyword evidence="3" id="KW-1185">Reference proteome</keyword>
<dbReference type="HOGENOM" id="CLU_2887116_0_0_1"/>